<gene>
    <name evidence="2" type="ORF">ODALV1_LOCUS12029</name>
</gene>
<organism evidence="2 3">
    <name type="scientific">Orchesella dallaii</name>
    <dbReference type="NCBI Taxonomy" id="48710"/>
    <lineage>
        <taxon>Eukaryota</taxon>
        <taxon>Metazoa</taxon>
        <taxon>Ecdysozoa</taxon>
        <taxon>Arthropoda</taxon>
        <taxon>Hexapoda</taxon>
        <taxon>Collembola</taxon>
        <taxon>Entomobryomorpha</taxon>
        <taxon>Entomobryoidea</taxon>
        <taxon>Orchesellidae</taxon>
        <taxon>Orchesellinae</taxon>
        <taxon>Orchesella</taxon>
    </lineage>
</organism>
<feature type="compositionally biased region" description="Acidic residues" evidence="1">
    <location>
        <begin position="44"/>
        <end position="53"/>
    </location>
</feature>
<feature type="region of interest" description="Disordered" evidence="1">
    <location>
        <begin position="1"/>
        <end position="77"/>
    </location>
</feature>
<feature type="compositionally biased region" description="Basic and acidic residues" evidence="1">
    <location>
        <begin position="1"/>
        <end position="10"/>
    </location>
</feature>
<sequence>MMTQVKRETTADNMDIMQEPHERPALDPVDEEATPTQPIKREIGDDDDNDSDATIETLYPDETGEMQQEHSDGDESVKQEFIENDDQPEEEQGIPFALTQDEIWETAQKLKTFAPSELLKILFIADAHGQVPTSGPLKINIFELEGDCLKEIYSFVESTWMEKLRNANLLPPLPSSDANNEGAPQQQQEWHLEVVNPDPSDQFQIYSLLDFDQYLFWLEIQ</sequence>
<evidence type="ECO:0000313" key="3">
    <source>
        <dbReference type="Proteomes" id="UP001642540"/>
    </source>
</evidence>
<evidence type="ECO:0000256" key="1">
    <source>
        <dbReference type="SAM" id="MobiDB-lite"/>
    </source>
</evidence>
<dbReference type="EMBL" id="CAXLJM020000036">
    <property type="protein sequence ID" value="CAL8105323.1"/>
    <property type="molecule type" value="Genomic_DNA"/>
</dbReference>
<dbReference type="Proteomes" id="UP001642540">
    <property type="component" value="Unassembled WGS sequence"/>
</dbReference>
<keyword evidence="3" id="KW-1185">Reference proteome</keyword>
<protein>
    <submittedName>
        <fullName evidence="2">Uncharacterized protein</fullName>
    </submittedName>
</protein>
<name>A0ABP1QJ66_9HEXA</name>
<proteinExistence type="predicted"/>
<comment type="caution">
    <text evidence="2">The sequence shown here is derived from an EMBL/GenBank/DDBJ whole genome shotgun (WGS) entry which is preliminary data.</text>
</comment>
<reference evidence="2 3" key="1">
    <citation type="submission" date="2024-08" db="EMBL/GenBank/DDBJ databases">
        <authorList>
            <person name="Cucini C."/>
            <person name="Frati F."/>
        </authorList>
    </citation>
    <scope>NUCLEOTIDE SEQUENCE [LARGE SCALE GENOMIC DNA]</scope>
</reference>
<feature type="compositionally biased region" description="Basic and acidic residues" evidence="1">
    <location>
        <begin position="67"/>
        <end position="77"/>
    </location>
</feature>
<evidence type="ECO:0000313" key="2">
    <source>
        <dbReference type="EMBL" id="CAL8105323.1"/>
    </source>
</evidence>
<accession>A0ABP1QJ66</accession>